<sequence length="609" mass="66677">MTISLSRRGFLKTGSILSGAAFLGGYSPSVFANAAGKSKLLNFKALPAATTDSVRIAEGYNAEVLISFGDKLFPDAPSFKDDRSNKGADYAKMFGENNDGMEFFEINRAGGVLAVNNEYPNHNTLFPHKEDMPKTADEVLKSQNVVGLSLLGLKADGTNKMRFDVNSPLNRRVTAHTPMLVSGPAKGHDLLKTKADPHGKHVLGTFGNCSSGKTPWNTYVTCEENFDDMFGASNAAVINKDMKRYGVQAESGYGWEKFDDRFDLSKNPNEINRFGWVVEIDPLNPNSTPVKRTALGRFKHENVALQVAKNGKVVAYMGDDERGERIYKFVSKRAYKKGDIAHNKDLLDEGTLYVAIFDGGKEPLKGTGRWVALEHGKNGLTKANGFESQADIAIHTRQAADLVGGTQMDRPEWIAVNPLNGMVFCTLTNNSKRGDTFAPNAANPRSDNIYGHIIRWRETGDDHTAETFEWDMYVMAGNPNVYPKGDPRSGSDNVTAENSFNSPDGIGFDSSGRIWIQTDGKYSNDGDFAGQGHNSMLCGDPITGEIRRFLTGPNSCEITGIAWAHNECTMFVNVQHPGEKNDSTFPHKGQTPRSSVIMISKKDGRKIGA</sequence>
<reference evidence="1 2" key="1">
    <citation type="submission" date="2017-02" db="EMBL/GenBank/DDBJ databases">
        <authorList>
            <person name="Peterson S.W."/>
        </authorList>
    </citation>
    <scope>NUCLEOTIDE SEQUENCE [LARGE SCALE GENOMIC DNA]</scope>
    <source>
        <strain evidence="1">Psychrobacter_piechaudii</strain>
    </source>
</reference>
<protein>
    <recommendedName>
        <fullName evidence="3">Phosphatase</fullName>
    </recommendedName>
</protein>
<dbReference type="PROSITE" id="PS51318">
    <property type="entry name" value="TAT"/>
    <property type="match status" value="1"/>
</dbReference>
<gene>
    <name evidence="1" type="ORF">A1232T_01339</name>
</gene>
<dbReference type="Pfam" id="PF05787">
    <property type="entry name" value="PhoX"/>
    <property type="match status" value="1"/>
</dbReference>
<dbReference type="AlphaFoldDB" id="A0A1R4GU64"/>
<dbReference type="STRING" id="1945521.A1232T_01339"/>
<organism evidence="1 2">
    <name type="scientific">Psychrobacter piechaudii</name>
    <dbReference type="NCBI Taxonomy" id="1945521"/>
    <lineage>
        <taxon>Bacteria</taxon>
        <taxon>Pseudomonadati</taxon>
        <taxon>Pseudomonadota</taxon>
        <taxon>Gammaproteobacteria</taxon>
        <taxon>Moraxellales</taxon>
        <taxon>Moraxellaceae</taxon>
        <taxon>Psychrobacter</taxon>
    </lineage>
</organism>
<name>A0A1R4GU64_9GAMM</name>
<dbReference type="PANTHER" id="PTHR35399:SF2">
    <property type="entry name" value="DUF839 DOMAIN-CONTAINING PROTEIN"/>
    <property type="match status" value="1"/>
</dbReference>
<dbReference type="Proteomes" id="UP000188357">
    <property type="component" value="Unassembled WGS sequence"/>
</dbReference>
<accession>A0A1R4GU64</accession>
<dbReference type="SUPFAM" id="SSF101898">
    <property type="entry name" value="NHL repeat"/>
    <property type="match status" value="1"/>
</dbReference>
<dbReference type="EMBL" id="FUGE01000135">
    <property type="protein sequence ID" value="SJM71786.1"/>
    <property type="molecule type" value="Genomic_DNA"/>
</dbReference>
<dbReference type="PANTHER" id="PTHR35399">
    <property type="entry name" value="SLR8030 PROTEIN"/>
    <property type="match status" value="1"/>
</dbReference>
<proteinExistence type="predicted"/>
<dbReference type="InterPro" id="IPR006311">
    <property type="entry name" value="TAT_signal"/>
</dbReference>
<dbReference type="InterPro" id="IPR008557">
    <property type="entry name" value="PhoX"/>
</dbReference>
<dbReference type="RefSeq" id="WP_077451092.1">
    <property type="nucleotide sequence ID" value="NZ_FUGE01000135.1"/>
</dbReference>
<evidence type="ECO:0000313" key="1">
    <source>
        <dbReference type="EMBL" id="SJM71786.1"/>
    </source>
</evidence>
<evidence type="ECO:0000313" key="2">
    <source>
        <dbReference type="Proteomes" id="UP000188357"/>
    </source>
</evidence>
<dbReference type="OrthoDB" id="9801383at2"/>
<evidence type="ECO:0008006" key="3">
    <source>
        <dbReference type="Google" id="ProtNLM"/>
    </source>
</evidence>
<keyword evidence="2" id="KW-1185">Reference proteome</keyword>